<organism evidence="2 3">
    <name type="scientific">Brevundimonas terrae</name>
    <dbReference type="NCBI Taxonomy" id="363631"/>
    <lineage>
        <taxon>Bacteria</taxon>
        <taxon>Pseudomonadati</taxon>
        <taxon>Pseudomonadota</taxon>
        <taxon>Alphaproteobacteria</taxon>
        <taxon>Caulobacterales</taxon>
        <taxon>Caulobacteraceae</taxon>
        <taxon>Brevundimonas</taxon>
    </lineage>
</organism>
<evidence type="ECO:0000313" key="3">
    <source>
        <dbReference type="Proteomes" id="UP001500791"/>
    </source>
</evidence>
<gene>
    <name evidence="2" type="ORF">GCM10009093_14100</name>
</gene>
<sequence>MRLLCAVLAATVAMGPMVAVAQPVAAPVVASHESVSEGPEAVEVVVYRGQAVDTSDLIQRSRYSWSRLDREGLALIVEKRTIDVPAGEGVIRFKGLGTGIVPHSAVIEGLPADLVEQNADYELITPFNLLDRAVGQTVSVVRTNATTGLEETHQATIRAGQRGTVLEIDGQFEALDCSGLTERIVFNEVPQGLGATPTLSVRTRATQAGRYTVTLAYLATGLQWSADYVAHLNADGRSLDLQGWITLANFGGTSFADAPVTVVAGDLSMTGDSVPVEIRRTASATQCWPQGRTHEGLAVLLPPPPPPAPPAPAPPAMAMRAESMAVNDVVVTGSRIKAKMEELGDYKAYVLPVPTTVAANQMKQVLFFAQDNILTERVMVVPFQPSDADQPSYPASLELRVQNNEASGLGLPVPEGKVAFYVAEENSPKAYAGSDSVSDTPVGQPIRLSLRSVPEVSGKVVMTEDALRGRGARRRQVESYRITLNNGSSQAVDVEMPADWMAEERGFRMEREGIRSQIDRDTGKRVWRVRLAAGAEQTFDVRWSYDSPE</sequence>
<dbReference type="RefSeq" id="WP_167179182.1">
    <property type="nucleotide sequence ID" value="NZ_BAAAEJ010000006.1"/>
</dbReference>
<keyword evidence="3" id="KW-1185">Reference proteome</keyword>
<feature type="signal peptide" evidence="1">
    <location>
        <begin position="1"/>
        <end position="21"/>
    </location>
</feature>
<evidence type="ECO:0000256" key="1">
    <source>
        <dbReference type="SAM" id="SignalP"/>
    </source>
</evidence>
<name>A0ABP3I2J4_9CAUL</name>
<proteinExistence type="predicted"/>
<comment type="caution">
    <text evidence="2">The sequence shown here is derived from an EMBL/GenBank/DDBJ whole genome shotgun (WGS) entry which is preliminary data.</text>
</comment>
<accession>A0ABP3I2J4</accession>
<keyword evidence="1" id="KW-0732">Signal</keyword>
<dbReference type="PANTHER" id="PTHR38075">
    <property type="entry name" value="DUF4139 DOMAIN-CONTAINING PROTEIN"/>
    <property type="match status" value="1"/>
</dbReference>
<evidence type="ECO:0000313" key="2">
    <source>
        <dbReference type="EMBL" id="GAA0388572.1"/>
    </source>
</evidence>
<dbReference type="Proteomes" id="UP001500791">
    <property type="component" value="Unassembled WGS sequence"/>
</dbReference>
<reference evidence="3" key="1">
    <citation type="journal article" date="2019" name="Int. J. Syst. Evol. Microbiol.">
        <title>The Global Catalogue of Microorganisms (GCM) 10K type strain sequencing project: providing services to taxonomists for standard genome sequencing and annotation.</title>
        <authorList>
            <consortium name="The Broad Institute Genomics Platform"/>
            <consortium name="The Broad Institute Genome Sequencing Center for Infectious Disease"/>
            <person name="Wu L."/>
            <person name="Ma J."/>
        </authorList>
    </citation>
    <scope>NUCLEOTIDE SEQUENCE [LARGE SCALE GENOMIC DNA]</scope>
    <source>
        <strain evidence="3">JCM 13476</strain>
    </source>
</reference>
<protein>
    <submittedName>
        <fullName evidence="2">DUF4139 domain-containing protein</fullName>
    </submittedName>
</protein>
<dbReference type="EMBL" id="BAAAEJ010000006">
    <property type="protein sequence ID" value="GAA0388572.1"/>
    <property type="molecule type" value="Genomic_DNA"/>
</dbReference>
<dbReference type="PANTHER" id="PTHR38075:SF1">
    <property type="entry name" value="DUF4139 DOMAIN-CONTAINING PROTEIN"/>
    <property type="match status" value="1"/>
</dbReference>
<feature type="chain" id="PRO_5047124624" evidence="1">
    <location>
        <begin position="22"/>
        <end position="549"/>
    </location>
</feature>